<evidence type="ECO:0000313" key="2">
    <source>
        <dbReference type="Proteomes" id="UP001056436"/>
    </source>
</evidence>
<dbReference type="InterPro" id="IPR038765">
    <property type="entry name" value="Papain-like_cys_pep_sf"/>
</dbReference>
<dbReference type="Gene3D" id="3.90.70.20">
    <property type="match status" value="1"/>
</dbReference>
<dbReference type="EMBL" id="SDAQ01000085">
    <property type="protein sequence ID" value="KAI3541214.1"/>
    <property type="molecule type" value="Genomic_DNA"/>
</dbReference>
<comment type="caution">
    <text evidence="1">The sequence shown here is derived from an EMBL/GenBank/DDBJ whole genome shotgun (WGS) entry which is preliminary data.</text>
</comment>
<accession>A0A9P9X943</accession>
<name>A0A9P9X943_9PEZI</name>
<keyword evidence="2" id="KW-1185">Reference proteome</keyword>
<dbReference type="AlphaFoldDB" id="A0A9P9X943"/>
<dbReference type="Proteomes" id="UP001056436">
    <property type="component" value="Unassembled WGS sequence"/>
</dbReference>
<protein>
    <submittedName>
        <fullName evidence="1">Uncharacterized protein</fullName>
    </submittedName>
</protein>
<reference evidence="1" key="1">
    <citation type="submission" date="2019-01" db="EMBL/GenBank/DDBJ databases">
        <title>Colletotrichum abscissum LGMF1257.</title>
        <authorList>
            <person name="Baroncelli R."/>
        </authorList>
    </citation>
    <scope>NUCLEOTIDE SEQUENCE</scope>
    <source>
        <strain evidence="1">Ca142</strain>
    </source>
</reference>
<organism evidence="1 2">
    <name type="scientific">Colletotrichum abscissum</name>
    <dbReference type="NCBI Taxonomy" id="1671311"/>
    <lineage>
        <taxon>Eukaryota</taxon>
        <taxon>Fungi</taxon>
        <taxon>Dikarya</taxon>
        <taxon>Ascomycota</taxon>
        <taxon>Pezizomycotina</taxon>
        <taxon>Sordariomycetes</taxon>
        <taxon>Hypocreomycetidae</taxon>
        <taxon>Glomerellales</taxon>
        <taxon>Glomerellaceae</taxon>
        <taxon>Colletotrichum</taxon>
        <taxon>Colletotrichum acutatum species complex</taxon>
    </lineage>
</organism>
<proteinExistence type="predicted"/>
<gene>
    <name evidence="1" type="ORF">CABS02_10811</name>
</gene>
<dbReference type="OrthoDB" id="4848348at2759"/>
<dbReference type="SUPFAM" id="SSF54001">
    <property type="entry name" value="Cysteine proteinases"/>
    <property type="match status" value="1"/>
</dbReference>
<sequence length="237" mass="26005">MQSNASSDIADKYASIVPGPTVLELLTEFKQEEFLKKYLNPKSLPNKLSKPLLEDHHAEGAAEGVCSAAVMHWLDTGAVPPPTEEMAAGLARVQGSFEADTERDYWKLCSNLSKSSKNLKEPVKDSKGLELNITQTFINYLLDNSGKINTKFKLFLILGFVDGSAHAVGWNLGTKSFFDPNYGVWRIKTPDPKSGIWKMIPFANGPDAATDIAYSISGLDEIRSKYGAKVSIKAITF</sequence>
<evidence type="ECO:0000313" key="1">
    <source>
        <dbReference type="EMBL" id="KAI3541214.1"/>
    </source>
</evidence>